<dbReference type="STRING" id="391625.PPSIR1_03443"/>
<dbReference type="Pfam" id="PF00890">
    <property type="entry name" value="FAD_binding_2"/>
    <property type="match status" value="1"/>
</dbReference>
<keyword evidence="5 11" id="KW-0285">Flavoprotein</keyword>
<evidence type="ECO:0000256" key="9">
    <source>
        <dbReference type="ARBA" id="ARBA00048305"/>
    </source>
</evidence>
<evidence type="ECO:0000259" key="12">
    <source>
        <dbReference type="Pfam" id="PF00890"/>
    </source>
</evidence>
<dbReference type="GO" id="GO:0008734">
    <property type="term" value="F:L-aspartate oxidase activity"/>
    <property type="evidence" value="ECO:0007669"/>
    <property type="project" value="UniProtKB-UniRule"/>
</dbReference>
<dbReference type="FunFam" id="3.90.700.10:FF:000002">
    <property type="entry name" value="L-aspartate oxidase"/>
    <property type="match status" value="1"/>
</dbReference>
<organism evidence="14 15">
    <name type="scientific">Plesiocystis pacifica SIR-1</name>
    <dbReference type="NCBI Taxonomy" id="391625"/>
    <lineage>
        <taxon>Bacteria</taxon>
        <taxon>Pseudomonadati</taxon>
        <taxon>Myxococcota</taxon>
        <taxon>Polyangia</taxon>
        <taxon>Nannocystales</taxon>
        <taxon>Nannocystaceae</taxon>
        <taxon>Plesiocystis</taxon>
    </lineage>
</organism>
<dbReference type="UniPathway" id="UPA00253">
    <property type="reaction ID" value="UER00326"/>
</dbReference>
<evidence type="ECO:0000256" key="10">
    <source>
        <dbReference type="NCBIfam" id="TIGR00551"/>
    </source>
</evidence>
<dbReference type="InterPro" id="IPR037099">
    <property type="entry name" value="Fum_R/Succ_DH_flav-like_C_sf"/>
</dbReference>
<comment type="cofactor">
    <cofactor evidence="1 11">
        <name>FAD</name>
        <dbReference type="ChEBI" id="CHEBI:57692"/>
    </cofactor>
</comment>
<protein>
    <recommendedName>
        <fullName evidence="4 10">L-aspartate oxidase</fullName>
        <ecNumber evidence="4 10">1.4.3.16</ecNumber>
    </recommendedName>
</protein>
<dbReference type="EC" id="1.4.3.16" evidence="4 10"/>
<feature type="domain" description="FAD-dependent oxidoreductase 2 FAD-binding" evidence="12">
    <location>
        <begin position="3"/>
        <end position="378"/>
    </location>
</feature>
<dbReference type="PANTHER" id="PTHR42716">
    <property type="entry name" value="L-ASPARTATE OXIDASE"/>
    <property type="match status" value="1"/>
</dbReference>
<name>A6G5E8_9BACT</name>
<comment type="similarity">
    <text evidence="3 11">Belongs to the FAD-dependent oxidoreductase 2 family. NadB subfamily.</text>
</comment>
<sequence length="524" mass="57908">MLGSGLAGLFFALRVAERRTVTILTKHRRESSNTRWAQGGISAVFGPDDDFDAHVADTLKVGGGLCREDMVRRAVELGPGLVAGLAKEFGVQFDRVSDDADAPFELGREGGHSRRRVVHHRDMTGAEIGRALIEAAERHPNITILEHHDVIDLLSWRKVDGEAGCFGCYALDIARDRVVAFVSPITVLATGGAGKVYRYTSNPHVATGDGIAMAYRIGAEVSNLEFMQFHPTILFHPDAKSFLISEALRGEGGILRRRDGSDLMAGRHPMGSLAPRDVVAREIDAELKRSGQTCVELDMTHLDHDFIVDRFPAIHARCMSLGIDMRRTPIPVVPAAHYTCGGVVVDPWGRTSIPGLMAIGEVAMSGMHGACRLASNSLLEAVVLAHGAAEICDDFGREPPATGRFDLWNEGDAVDSHEAVMVTANWEEVRALMWNYVGIVRSNKRLARARRRLEVLHQEIREYYWHYRVTRDVLELRSIALVGYLMVESALRRRESRGLHFTLDYPELDASMASETVFTRQEGP</sequence>
<evidence type="ECO:0000313" key="14">
    <source>
        <dbReference type="EMBL" id="EDM78891.1"/>
    </source>
</evidence>
<dbReference type="SUPFAM" id="SSF46977">
    <property type="entry name" value="Succinate dehydrogenase/fumarate reductase flavoprotein C-terminal domain"/>
    <property type="match status" value="1"/>
</dbReference>
<comment type="catalytic activity">
    <reaction evidence="9">
        <text>L-aspartate + O2 = iminosuccinate + H2O2</text>
        <dbReference type="Rhea" id="RHEA:25876"/>
        <dbReference type="ChEBI" id="CHEBI:15379"/>
        <dbReference type="ChEBI" id="CHEBI:16240"/>
        <dbReference type="ChEBI" id="CHEBI:29991"/>
        <dbReference type="ChEBI" id="CHEBI:77875"/>
        <dbReference type="EC" id="1.4.3.16"/>
    </reaction>
    <physiologicalReaction direction="left-to-right" evidence="9">
        <dbReference type="Rhea" id="RHEA:25877"/>
    </physiologicalReaction>
</comment>
<evidence type="ECO:0000256" key="2">
    <source>
        <dbReference type="ARBA" id="ARBA00004950"/>
    </source>
</evidence>
<evidence type="ECO:0000313" key="15">
    <source>
        <dbReference type="Proteomes" id="UP000005801"/>
    </source>
</evidence>
<dbReference type="AlphaFoldDB" id="A6G5E8"/>
<reference evidence="14 15" key="1">
    <citation type="submission" date="2007-06" db="EMBL/GenBank/DDBJ databases">
        <authorList>
            <person name="Shimkets L."/>
            <person name="Ferriera S."/>
            <person name="Johnson J."/>
            <person name="Kravitz S."/>
            <person name="Beeson K."/>
            <person name="Sutton G."/>
            <person name="Rogers Y.-H."/>
            <person name="Friedman R."/>
            <person name="Frazier M."/>
            <person name="Venter J.C."/>
        </authorList>
    </citation>
    <scope>NUCLEOTIDE SEQUENCE [LARGE SCALE GENOMIC DNA]</scope>
    <source>
        <strain evidence="14 15">SIR-1</strain>
    </source>
</reference>
<dbReference type="SUPFAM" id="SSF51905">
    <property type="entry name" value="FAD/NAD(P)-binding domain"/>
    <property type="match status" value="1"/>
</dbReference>
<dbReference type="NCBIfam" id="NF006567">
    <property type="entry name" value="PRK09077.1"/>
    <property type="match status" value="1"/>
</dbReference>
<feature type="domain" description="Fumarate reductase/succinate dehydrogenase flavoprotein-like C-terminal" evidence="13">
    <location>
        <begin position="427"/>
        <end position="510"/>
    </location>
</feature>
<dbReference type="InterPro" id="IPR027477">
    <property type="entry name" value="Succ_DH/fumarate_Rdtase_cat_sf"/>
</dbReference>
<dbReference type="eggNOG" id="COG0029">
    <property type="taxonomic scope" value="Bacteria"/>
</dbReference>
<dbReference type="GO" id="GO:0034628">
    <property type="term" value="P:'de novo' NAD+ biosynthetic process from L-aspartate"/>
    <property type="evidence" value="ECO:0007669"/>
    <property type="project" value="TreeGrafter"/>
</dbReference>
<dbReference type="Gene3D" id="1.20.58.100">
    <property type="entry name" value="Fumarate reductase/succinate dehydrogenase flavoprotein-like, C-terminal domain"/>
    <property type="match status" value="1"/>
</dbReference>
<evidence type="ECO:0000256" key="3">
    <source>
        <dbReference type="ARBA" id="ARBA00008562"/>
    </source>
</evidence>
<dbReference type="InterPro" id="IPR036188">
    <property type="entry name" value="FAD/NAD-bd_sf"/>
</dbReference>
<keyword evidence="7 11" id="KW-0274">FAD</keyword>
<accession>A6G5E8</accession>
<dbReference type="Gene3D" id="3.50.50.60">
    <property type="entry name" value="FAD/NAD(P)-binding domain"/>
    <property type="match status" value="1"/>
</dbReference>
<proteinExistence type="inferred from homology"/>
<gene>
    <name evidence="14" type="ORF">PPSIR1_03443</name>
</gene>
<keyword evidence="6 11" id="KW-0662">Pyridine nucleotide biosynthesis</keyword>
<dbReference type="GO" id="GO:0005737">
    <property type="term" value="C:cytoplasm"/>
    <property type="evidence" value="ECO:0007669"/>
    <property type="project" value="UniProtKB-SubCell"/>
</dbReference>
<dbReference type="Gene3D" id="3.90.700.10">
    <property type="entry name" value="Succinate dehydrogenase/fumarate reductase flavoprotein, catalytic domain"/>
    <property type="match status" value="1"/>
</dbReference>
<evidence type="ECO:0000256" key="8">
    <source>
        <dbReference type="ARBA" id="ARBA00023002"/>
    </source>
</evidence>
<evidence type="ECO:0000259" key="13">
    <source>
        <dbReference type="Pfam" id="PF02910"/>
    </source>
</evidence>
<dbReference type="PANTHER" id="PTHR42716:SF2">
    <property type="entry name" value="L-ASPARTATE OXIDASE, CHLOROPLASTIC"/>
    <property type="match status" value="1"/>
</dbReference>
<dbReference type="FunFam" id="1.20.58.100:FF:000002">
    <property type="entry name" value="L-aspartate oxidase"/>
    <property type="match status" value="1"/>
</dbReference>
<dbReference type="Pfam" id="PF02910">
    <property type="entry name" value="Succ_DH_flav_C"/>
    <property type="match status" value="1"/>
</dbReference>
<evidence type="ECO:0000256" key="1">
    <source>
        <dbReference type="ARBA" id="ARBA00001974"/>
    </source>
</evidence>
<dbReference type="SUPFAM" id="SSF56425">
    <property type="entry name" value="Succinate dehydrogenase/fumarate reductase flavoprotein, catalytic domain"/>
    <property type="match status" value="1"/>
</dbReference>
<keyword evidence="15" id="KW-1185">Reference proteome</keyword>
<comment type="subcellular location">
    <subcellularLocation>
        <location evidence="11">Cytoplasm</location>
    </subcellularLocation>
</comment>
<keyword evidence="8 11" id="KW-0560">Oxidoreductase</keyword>
<evidence type="ECO:0000256" key="5">
    <source>
        <dbReference type="ARBA" id="ARBA00022630"/>
    </source>
</evidence>
<comment type="function">
    <text evidence="11">Catalyzes the oxidation of L-aspartate to iminoaspartate.</text>
</comment>
<dbReference type="InterPro" id="IPR015939">
    <property type="entry name" value="Fum_Rdtase/Succ_DH_flav-like_C"/>
</dbReference>
<dbReference type="EMBL" id="ABCS01000025">
    <property type="protein sequence ID" value="EDM78891.1"/>
    <property type="molecule type" value="Genomic_DNA"/>
</dbReference>
<dbReference type="InterPro" id="IPR003953">
    <property type="entry name" value="FAD-dep_OxRdtase_2_FAD-bd"/>
</dbReference>
<evidence type="ECO:0000256" key="7">
    <source>
        <dbReference type="ARBA" id="ARBA00022827"/>
    </source>
</evidence>
<dbReference type="InterPro" id="IPR005288">
    <property type="entry name" value="NadB"/>
</dbReference>
<comment type="pathway">
    <text evidence="2 11">Cofactor biosynthesis; NAD(+) biosynthesis; iminoaspartate from L-aspartate (oxidase route): step 1/1.</text>
</comment>
<dbReference type="NCBIfam" id="TIGR00551">
    <property type="entry name" value="nadB"/>
    <property type="match status" value="1"/>
</dbReference>
<evidence type="ECO:0000256" key="4">
    <source>
        <dbReference type="ARBA" id="ARBA00012173"/>
    </source>
</evidence>
<evidence type="ECO:0000256" key="11">
    <source>
        <dbReference type="RuleBase" id="RU362049"/>
    </source>
</evidence>
<comment type="caution">
    <text evidence="14">The sequence shown here is derived from an EMBL/GenBank/DDBJ whole genome shotgun (WGS) entry which is preliminary data.</text>
</comment>
<evidence type="ECO:0000256" key="6">
    <source>
        <dbReference type="ARBA" id="ARBA00022642"/>
    </source>
</evidence>
<dbReference type="Proteomes" id="UP000005801">
    <property type="component" value="Unassembled WGS sequence"/>
</dbReference>